<evidence type="ECO:0000256" key="1">
    <source>
        <dbReference type="ARBA" id="ARBA00023172"/>
    </source>
</evidence>
<reference evidence="2 3" key="1">
    <citation type="journal article" date="2010" name="J. Bacteriol.">
        <title>Genome sequence of Pantoea ananatis LMG20103, the causative agent of Eucalyptus blight and dieback.</title>
        <authorList>
            <person name="De Maayer P."/>
            <person name="Chan W.Y."/>
            <person name="Venter S.N."/>
            <person name="Toth I.K."/>
            <person name="Birch P.R."/>
            <person name="Joubert F."/>
            <person name="Coutinho T.A."/>
        </authorList>
    </citation>
    <scope>NUCLEOTIDE SEQUENCE [LARGE SCALE GENOMIC DNA]</scope>
    <source>
        <strain evidence="2 3">LMG 20103</strain>
    </source>
</reference>
<dbReference type="eggNOG" id="COG0582">
    <property type="taxonomic scope" value="Bacteria"/>
</dbReference>
<protein>
    <recommendedName>
        <fullName evidence="4">Tyr recombinase domain-containing protein</fullName>
    </recommendedName>
</protein>
<dbReference type="GO" id="GO:0015074">
    <property type="term" value="P:DNA integration"/>
    <property type="evidence" value="ECO:0007669"/>
    <property type="project" value="InterPro"/>
</dbReference>
<accession>D4GDZ7</accession>
<dbReference type="EMBL" id="CP001875">
    <property type="protein sequence ID" value="ADD79039.1"/>
    <property type="molecule type" value="Genomic_DNA"/>
</dbReference>
<evidence type="ECO:0008006" key="4">
    <source>
        <dbReference type="Google" id="ProtNLM"/>
    </source>
</evidence>
<dbReference type="Proteomes" id="UP000001702">
    <property type="component" value="Chromosome"/>
</dbReference>
<dbReference type="InterPro" id="IPR013762">
    <property type="entry name" value="Integrase-like_cat_sf"/>
</dbReference>
<keyword evidence="1" id="KW-0233">DNA recombination</keyword>
<dbReference type="HOGENOM" id="CLU_2509614_0_0_6"/>
<dbReference type="STRING" id="706191.PANA_3872"/>
<dbReference type="KEGG" id="pam:PANA_3872"/>
<organism evidence="2 3">
    <name type="scientific">Pantoea ananatis (strain LMG 20103)</name>
    <dbReference type="NCBI Taxonomy" id="706191"/>
    <lineage>
        <taxon>Bacteria</taxon>
        <taxon>Pseudomonadati</taxon>
        <taxon>Pseudomonadota</taxon>
        <taxon>Gammaproteobacteria</taxon>
        <taxon>Enterobacterales</taxon>
        <taxon>Erwiniaceae</taxon>
        <taxon>Pantoea</taxon>
    </lineage>
</organism>
<keyword evidence="3" id="KW-1185">Reference proteome</keyword>
<evidence type="ECO:0000313" key="3">
    <source>
        <dbReference type="Proteomes" id="UP000001702"/>
    </source>
</evidence>
<proteinExistence type="predicted"/>
<dbReference type="GO" id="GO:0003677">
    <property type="term" value="F:DNA binding"/>
    <property type="evidence" value="ECO:0007669"/>
    <property type="project" value="InterPro"/>
</dbReference>
<dbReference type="AlphaFoldDB" id="D4GDZ7"/>
<dbReference type="InterPro" id="IPR011010">
    <property type="entry name" value="DNA_brk_join_enz"/>
</dbReference>
<dbReference type="GO" id="GO:0006310">
    <property type="term" value="P:DNA recombination"/>
    <property type="evidence" value="ECO:0007669"/>
    <property type="project" value="UniProtKB-KW"/>
</dbReference>
<dbReference type="SUPFAM" id="SSF56349">
    <property type="entry name" value="DNA breaking-rejoining enzymes"/>
    <property type="match status" value="1"/>
</dbReference>
<dbReference type="Gene3D" id="1.10.443.10">
    <property type="entry name" value="Intergrase catalytic core"/>
    <property type="match status" value="1"/>
</dbReference>
<name>D4GDZ7_PANAM</name>
<gene>
    <name evidence="2" type="ordered locus">PANA_3872</name>
</gene>
<sequence>MVQSEPGTILQINETGEARYTQASSYAYLAAYVQSLVMIDGRNLISVQAILGHARIEQTAAYAHLAPNDLRDAITRNPLESGLNV</sequence>
<evidence type="ECO:0000313" key="2">
    <source>
        <dbReference type="EMBL" id="ADD79039.1"/>
    </source>
</evidence>